<keyword evidence="5 6" id="KW-0456">Lyase</keyword>
<feature type="binding site" evidence="6">
    <location>
        <position position="106"/>
    </location>
    <ligand>
        <name>Zn(2+)</name>
        <dbReference type="ChEBI" id="CHEBI:29105"/>
    </ligand>
</feature>
<organism evidence="8 9">
    <name type="scientific">Streptomyces coffeae</name>
    <dbReference type="NCBI Taxonomy" id="621382"/>
    <lineage>
        <taxon>Bacteria</taxon>
        <taxon>Bacillati</taxon>
        <taxon>Actinomycetota</taxon>
        <taxon>Actinomycetes</taxon>
        <taxon>Kitasatosporales</taxon>
        <taxon>Streptomycetaceae</taxon>
        <taxon>Streptomyces</taxon>
    </lineage>
</organism>
<dbReference type="SUPFAM" id="SSF53639">
    <property type="entry name" value="AraD/HMP-PK domain-like"/>
    <property type="match status" value="1"/>
</dbReference>
<comment type="catalytic activity">
    <reaction evidence="6">
        <text>5-(methylsulfanyl)-D-ribulose 1-phosphate = 5-methylsulfanyl-2,3-dioxopentyl phosphate + H2O</text>
        <dbReference type="Rhea" id="RHEA:15549"/>
        <dbReference type="ChEBI" id="CHEBI:15377"/>
        <dbReference type="ChEBI" id="CHEBI:58548"/>
        <dbReference type="ChEBI" id="CHEBI:58828"/>
        <dbReference type="EC" id="4.2.1.109"/>
    </reaction>
</comment>
<dbReference type="EMBL" id="JAERRF010000009">
    <property type="protein sequence ID" value="MBL1098329.1"/>
    <property type="molecule type" value="Genomic_DNA"/>
</dbReference>
<dbReference type="Pfam" id="PF00596">
    <property type="entry name" value="Aldolase_II"/>
    <property type="match status" value="1"/>
</dbReference>
<comment type="similarity">
    <text evidence="6">Belongs to the aldolase class II family. MtnB subfamily.</text>
</comment>
<gene>
    <name evidence="6 8" type="primary">mtnB</name>
    <name evidence="8" type="ORF">JK363_16965</name>
</gene>
<sequence length="224" mass="24058">MTSIQEHHREVTAAGSSIAAFSRDLYARGWMPGTSGNLSVRLPADDGYAAVITASGMDKGSLTADDMVAVHATTGEVLTPGRLKASAETSIHTAVYGATDARAVIHVHAPYATVMACRIGERDGTVTLPLERFELLKGLGLDDPARTELPVFRNWPDVRMIADEVADHLAARGDAPPALLIDHHGITTWGKDLAQARNRLECLEAICQLLTLGARDHRTDTKET</sequence>
<feature type="domain" description="Class II aldolase/adducin N-terminal" evidence="7">
    <location>
        <begin position="16"/>
        <end position="211"/>
    </location>
</feature>
<dbReference type="PANTHER" id="PTHR22789:SF0">
    <property type="entry name" value="3-OXO-TETRONATE 4-PHOSPHATE DECARBOXYLASE-RELATED"/>
    <property type="match status" value="1"/>
</dbReference>
<dbReference type="NCBIfam" id="TIGR03328">
    <property type="entry name" value="salvage_mtnB"/>
    <property type="match status" value="1"/>
</dbReference>
<feature type="binding site" evidence="6">
    <location>
        <position position="108"/>
    </location>
    <ligand>
        <name>Zn(2+)</name>
        <dbReference type="ChEBI" id="CHEBI:29105"/>
    </ligand>
</feature>
<reference evidence="8 9" key="1">
    <citation type="submission" date="2021-01" db="EMBL/GenBank/DDBJ databases">
        <title>WGS of actinomycetes isolated from Thailand.</title>
        <authorList>
            <person name="Thawai C."/>
        </authorList>
    </citation>
    <scope>NUCLEOTIDE SEQUENCE [LARGE SCALE GENOMIC DNA]</scope>
    <source>
        <strain evidence="8 9">CA1R205</strain>
    </source>
</reference>
<dbReference type="SMART" id="SM01007">
    <property type="entry name" value="Aldolase_II"/>
    <property type="match status" value="1"/>
</dbReference>
<keyword evidence="1 6" id="KW-0028">Amino-acid biosynthesis</keyword>
<dbReference type="InterPro" id="IPR036409">
    <property type="entry name" value="Aldolase_II/adducin_N_sf"/>
</dbReference>
<accession>A0ABS1NE16</accession>
<keyword evidence="3 6" id="KW-0862">Zinc</keyword>
<dbReference type="EC" id="4.2.1.109" evidence="6"/>
<dbReference type="InterPro" id="IPR017714">
    <property type="entry name" value="MethylthioRu-1-P_deHdtase_MtnB"/>
</dbReference>
<evidence type="ECO:0000256" key="1">
    <source>
        <dbReference type="ARBA" id="ARBA00022605"/>
    </source>
</evidence>
<protein>
    <recommendedName>
        <fullName evidence="6">Methylthioribulose-1-phosphate dehydratase</fullName>
        <shortName evidence="6">MTRu-1-P dehydratase</shortName>
        <ecNumber evidence="6">4.2.1.109</ecNumber>
    </recommendedName>
</protein>
<evidence type="ECO:0000313" key="8">
    <source>
        <dbReference type="EMBL" id="MBL1098329.1"/>
    </source>
</evidence>
<comment type="pathway">
    <text evidence="6">Amino-acid biosynthesis; L-methionine biosynthesis via salvage pathway; L-methionine from S-methyl-5-thio-alpha-D-ribose 1-phosphate: step 2/6.</text>
</comment>
<dbReference type="InterPro" id="IPR050197">
    <property type="entry name" value="Aldolase_class_II_sugar_metab"/>
</dbReference>
<evidence type="ECO:0000313" key="9">
    <source>
        <dbReference type="Proteomes" id="UP000634229"/>
    </source>
</evidence>
<evidence type="ECO:0000256" key="2">
    <source>
        <dbReference type="ARBA" id="ARBA00022723"/>
    </source>
</evidence>
<proteinExistence type="inferred from homology"/>
<comment type="function">
    <text evidence="6">Catalyzes the dehydration of methylthioribulose-1-phosphate (MTRu-1-P) into 2,3-diketo-5-methylthiopentyl-1-phosphate (DK-MTP-1-P).</text>
</comment>
<evidence type="ECO:0000259" key="7">
    <source>
        <dbReference type="SMART" id="SM01007"/>
    </source>
</evidence>
<dbReference type="HAMAP" id="MF_01677">
    <property type="entry name" value="Salvage_MtnB"/>
    <property type="match status" value="1"/>
</dbReference>
<dbReference type="PANTHER" id="PTHR22789">
    <property type="entry name" value="FUCULOSE PHOSPHATE ALDOLASE"/>
    <property type="match status" value="1"/>
</dbReference>
<evidence type="ECO:0000256" key="6">
    <source>
        <dbReference type="HAMAP-Rule" id="MF_01677"/>
    </source>
</evidence>
<dbReference type="Proteomes" id="UP000634229">
    <property type="component" value="Unassembled WGS sequence"/>
</dbReference>
<comment type="cofactor">
    <cofactor evidence="6">
        <name>Zn(2+)</name>
        <dbReference type="ChEBI" id="CHEBI:29105"/>
    </cofactor>
    <text evidence="6">Binds 1 zinc ion per subunit.</text>
</comment>
<dbReference type="RefSeq" id="WP_201875755.1">
    <property type="nucleotide sequence ID" value="NZ_JAERRF010000009.1"/>
</dbReference>
<evidence type="ECO:0000256" key="3">
    <source>
        <dbReference type="ARBA" id="ARBA00022833"/>
    </source>
</evidence>
<dbReference type="Gene3D" id="3.40.225.10">
    <property type="entry name" value="Class II aldolase/adducin N-terminal domain"/>
    <property type="match status" value="1"/>
</dbReference>
<dbReference type="GO" id="GO:0046570">
    <property type="term" value="F:methylthioribulose 1-phosphate dehydratase activity"/>
    <property type="evidence" value="ECO:0007669"/>
    <property type="project" value="UniProtKB-EC"/>
</dbReference>
<keyword evidence="2 6" id="KW-0479">Metal-binding</keyword>
<name>A0ABS1NE16_9ACTN</name>
<evidence type="ECO:0000256" key="5">
    <source>
        <dbReference type="ARBA" id="ARBA00023239"/>
    </source>
</evidence>
<keyword evidence="4 6" id="KW-0486">Methionine biosynthesis</keyword>
<evidence type="ECO:0000256" key="4">
    <source>
        <dbReference type="ARBA" id="ARBA00023167"/>
    </source>
</evidence>
<comment type="caution">
    <text evidence="8">The sequence shown here is derived from an EMBL/GenBank/DDBJ whole genome shotgun (WGS) entry which is preliminary data.</text>
</comment>
<dbReference type="InterPro" id="IPR001303">
    <property type="entry name" value="Aldolase_II/adducin_N"/>
</dbReference>
<keyword evidence="9" id="KW-1185">Reference proteome</keyword>